<reference evidence="1" key="1">
    <citation type="submission" date="2021-01" db="EMBL/GenBank/DDBJ databases">
        <title>Whole genome shotgun sequence of Virgisporangium aurantiacum NBRC 16421.</title>
        <authorList>
            <person name="Komaki H."/>
            <person name="Tamura T."/>
        </authorList>
    </citation>
    <scope>NUCLEOTIDE SEQUENCE</scope>
    <source>
        <strain evidence="1">NBRC 16421</strain>
    </source>
</reference>
<comment type="caution">
    <text evidence="1">The sequence shown here is derived from an EMBL/GenBank/DDBJ whole genome shotgun (WGS) entry which is preliminary data.</text>
</comment>
<gene>
    <name evidence="1" type="ORF">Vau01_122680</name>
</gene>
<dbReference type="Proteomes" id="UP000612585">
    <property type="component" value="Unassembled WGS sequence"/>
</dbReference>
<keyword evidence="2" id="KW-1185">Reference proteome</keyword>
<evidence type="ECO:0008006" key="3">
    <source>
        <dbReference type="Google" id="ProtNLM"/>
    </source>
</evidence>
<sequence>MFVLGAGFSKAASEKVSATDRLPLLWELRELVEAWLGTHGLPAPPFPADRFPGAGGPDVERWLSFLAQPPPWVSPADTKRCQAAFIDLSNAIAEVIREQERRVIAVEPVDWLPKLVVKWNGGPAGCWEDDQGKLQPGASDETTTVITFNYDTLPERAYMQTAPSVGHGLPSNGAADLFVAPLAPLEARGLDTMTSRGFARLQLLKLHGSIDWYYSGLEAGPEDIVYHNRIQRWWSEPDPVTLPEFGSIVADKVPFLVPPTAVKTMAYRNAVLRSQWARAASALADADELVLMGFSLPPTDSVVLDMIEMQFDRGRHIFVVDSNSDLPDKIENSLPGRQVHKCYSGITDPIPQWLDNDGRCRCP</sequence>
<organism evidence="1 2">
    <name type="scientific">Virgisporangium aurantiacum</name>
    <dbReference type="NCBI Taxonomy" id="175570"/>
    <lineage>
        <taxon>Bacteria</taxon>
        <taxon>Bacillati</taxon>
        <taxon>Actinomycetota</taxon>
        <taxon>Actinomycetes</taxon>
        <taxon>Micromonosporales</taxon>
        <taxon>Micromonosporaceae</taxon>
        <taxon>Virgisporangium</taxon>
    </lineage>
</organism>
<dbReference type="EMBL" id="BOPG01000127">
    <property type="protein sequence ID" value="GIJ64752.1"/>
    <property type="molecule type" value="Genomic_DNA"/>
</dbReference>
<proteinExistence type="predicted"/>
<evidence type="ECO:0000313" key="1">
    <source>
        <dbReference type="EMBL" id="GIJ64752.1"/>
    </source>
</evidence>
<evidence type="ECO:0000313" key="2">
    <source>
        <dbReference type="Proteomes" id="UP000612585"/>
    </source>
</evidence>
<dbReference type="AlphaFoldDB" id="A0A8J4EAG6"/>
<name>A0A8J4EAG6_9ACTN</name>
<protein>
    <recommendedName>
        <fullName evidence="3">SIR2-like domain-containing protein</fullName>
    </recommendedName>
</protein>
<accession>A0A8J4EAG6</accession>